<comment type="similarity">
    <text evidence="5">Belongs to the dTDP-4-dehydrorhamnose 3,5-epimerase family.</text>
</comment>
<dbReference type="PANTHER" id="PTHR21047">
    <property type="entry name" value="DTDP-6-DEOXY-D-GLUCOSE-3,5 EPIMERASE"/>
    <property type="match status" value="1"/>
</dbReference>
<dbReference type="Proteomes" id="UP001501126">
    <property type="component" value="Unassembled WGS sequence"/>
</dbReference>
<evidence type="ECO:0000313" key="7">
    <source>
        <dbReference type="Proteomes" id="UP001501126"/>
    </source>
</evidence>
<evidence type="ECO:0000256" key="4">
    <source>
        <dbReference type="ARBA" id="ARBA00019595"/>
    </source>
</evidence>
<dbReference type="NCBIfam" id="TIGR01221">
    <property type="entry name" value="rmlC"/>
    <property type="match status" value="1"/>
</dbReference>
<dbReference type="CDD" id="cd00438">
    <property type="entry name" value="cupin_RmlC"/>
    <property type="match status" value="1"/>
</dbReference>
<dbReference type="Gene3D" id="2.60.120.10">
    <property type="entry name" value="Jelly Rolls"/>
    <property type="match status" value="1"/>
</dbReference>
<name>A0ABN1MLD6_9FLAO</name>
<dbReference type="InterPro" id="IPR000888">
    <property type="entry name" value="RmlC-like"/>
</dbReference>
<evidence type="ECO:0000313" key="6">
    <source>
        <dbReference type="EMBL" id="GAA0873723.1"/>
    </source>
</evidence>
<protein>
    <recommendedName>
        <fullName evidence="4 5">dTDP-4-dehydrorhamnose 3,5-epimerase</fullName>
        <ecNumber evidence="3 5">5.1.3.13</ecNumber>
    </recommendedName>
    <alternativeName>
        <fullName evidence="5">Thymidine diphospho-4-keto-rhamnose 3,5-epimerase</fullName>
    </alternativeName>
</protein>
<evidence type="ECO:0000256" key="5">
    <source>
        <dbReference type="RuleBase" id="RU364069"/>
    </source>
</evidence>
<dbReference type="InterPro" id="IPR014710">
    <property type="entry name" value="RmlC-like_jellyroll"/>
</dbReference>
<comment type="caution">
    <text evidence="6">The sequence shown here is derived from an EMBL/GenBank/DDBJ whole genome shotgun (WGS) entry which is preliminary data.</text>
</comment>
<evidence type="ECO:0000256" key="3">
    <source>
        <dbReference type="ARBA" id="ARBA00012098"/>
    </source>
</evidence>
<sequence length="182" mass="21050">MTFVELNISGVVEIIPDVKGDERGGFFRSYCQQEMDKINMKPIVQMNHSFNVQKGTLRGLHYQKPPHQEQKLIRCVHGAVWDVFVDLRKNSPTFLQWDKVILSAEKMNSIFIPEGMAHGFITLENNSELIYAHTAFYQPQFEAGLSFDDKMLNITWPTKPTIISDRDRNHPHLSDEFKGIEL</sequence>
<dbReference type="Pfam" id="PF00908">
    <property type="entry name" value="dTDP_sugar_isom"/>
    <property type="match status" value="1"/>
</dbReference>
<evidence type="ECO:0000256" key="2">
    <source>
        <dbReference type="ARBA" id="ARBA00001997"/>
    </source>
</evidence>
<reference evidence="6 7" key="1">
    <citation type="journal article" date="2019" name="Int. J. Syst. Evol. Microbiol.">
        <title>The Global Catalogue of Microorganisms (GCM) 10K type strain sequencing project: providing services to taxonomists for standard genome sequencing and annotation.</title>
        <authorList>
            <consortium name="The Broad Institute Genomics Platform"/>
            <consortium name="The Broad Institute Genome Sequencing Center for Infectious Disease"/>
            <person name="Wu L."/>
            <person name="Ma J."/>
        </authorList>
    </citation>
    <scope>NUCLEOTIDE SEQUENCE [LARGE SCALE GENOMIC DNA]</scope>
    <source>
        <strain evidence="6 7">JCM 16083</strain>
    </source>
</reference>
<keyword evidence="5" id="KW-0413">Isomerase</keyword>
<accession>A0ABN1MLD6</accession>
<comment type="catalytic activity">
    <reaction evidence="1 5">
        <text>dTDP-4-dehydro-6-deoxy-alpha-D-glucose = dTDP-4-dehydro-beta-L-rhamnose</text>
        <dbReference type="Rhea" id="RHEA:16969"/>
        <dbReference type="ChEBI" id="CHEBI:57649"/>
        <dbReference type="ChEBI" id="CHEBI:62830"/>
        <dbReference type="EC" id="5.1.3.13"/>
    </reaction>
</comment>
<evidence type="ECO:0000256" key="1">
    <source>
        <dbReference type="ARBA" id="ARBA00001298"/>
    </source>
</evidence>
<dbReference type="PANTHER" id="PTHR21047:SF2">
    <property type="entry name" value="THYMIDINE DIPHOSPHO-4-KETO-RHAMNOSE 3,5-EPIMERASE"/>
    <property type="match status" value="1"/>
</dbReference>
<organism evidence="6 7">
    <name type="scientific">Wandonia haliotis</name>
    <dbReference type="NCBI Taxonomy" id="574963"/>
    <lineage>
        <taxon>Bacteria</taxon>
        <taxon>Pseudomonadati</taxon>
        <taxon>Bacteroidota</taxon>
        <taxon>Flavobacteriia</taxon>
        <taxon>Flavobacteriales</taxon>
        <taxon>Crocinitomicaceae</taxon>
        <taxon>Wandonia</taxon>
    </lineage>
</organism>
<comment type="function">
    <text evidence="2 5">Catalyzes the epimerization of the C3' and C5'positions of dTDP-6-deoxy-D-xylo-4-hexulose, forming dTDP-6-deoxy-L-lyxo-4-hexulose.</text>
</comment>
<dbReference type="InterPro" id="IPR011051">
    <property type="entry name" value="RmlC_Cupin_sf"/>
</dbReference>
<proteinExistence type="inferred from homology"/>
<dbReference type="SUPFAM" id="SSF51182">
    <property type="entry name" value="RmlC-like cupins"/>
    <property type="match status" value="1"/>
</dbReference>
<dbReference type="EMBL" id="BAAAFH010000003">
    <property type="protein sequence ID" value="GAA0873723.1"/>
    <property type="molecule type" value="Genomic_DNA"/>
</dbReference>
<dbReference type="EC" id="5.1.3.13" evidence="3 5"/>
<dbReference type="RefSeq" id="WP_343784038.1">
    <property type="nucleotide sequence ID" value="NZ_BAAAFH010000003.1"/>
</dbReference>
<comment type="subunit">
    <text evidence="5">Homodimer.</text>
</comment>
<gene>
    <name evidence="6" type="primary">rfbC_1</name>
    <name evidence="6" type="ORF">GCM10009118_01310</name>
</gene>
<comment type="pathway">
    <text evidence="5">Carbohydrate biosynthesis; dTDP-L-rhamnose biosynthesis.</text>
</comment>
<keyword evidence="7" id="KW-1185">Reference proteome</keyword>